<reference evidence="2 3" key="1">
    <citation type="submission" date="2017-03" db="EMBL/GenBank/DDBJ databases">
        <authorList>
            <person name="Afonso C.L."/>
            <person name="Miller P.J."/>
            <person name="Scott M.A."/>
            <person name="Spackman E."/>
            <person name="Goraichik I."/>
            <person name="Dimitrov K.M."/>
            <person name="Suarez D.L."/>
            <person name="Swayne D.E."/>
        </authorList>
    </citation>
    <scope>NUCLEOTIDE SEQUENCE [LARGE SCALE GENOMIC DNA]</scope>
    <source>
        <strain evidence="2 3">CECT 7023</strain>
    </source>
</reference>
<proteinExistence type="predicted"/>
<dbReference type="SUPFAM" id="SSF69118">
    <property type="entry name" value="AhpD-like"/>
    <property type="match status" value="1"/>
</dbReference>
<dbReference type="EMBL" id="FWFZ01000006">
    <property type="protein sequence ID" value="SLN41359.1"/>
    <property type="molecule type" value="Genomic_DNA"/>
</dbReference>
<dbReference type="InterPro" id="IPR029032">
    <property type="entry name" value="AhpD-like"/>
</dbReference>
<dbReference type="PANTHER" id="PTHR33570:SF2">
    <property type="entry name" value="CARBOXYMUCONOLACTONE DECARBOXYLASE-LIKE DOMAIN-CONTAINING PROTEIN"/>
    <property type="match status" value="1"/>
</dbReference>
<evidence type="ECO:0000313" key="2">
    <source>
        <dbReference type="EMBL" id="SLN41359.1"/>
    </source>
</evidence>
<name>A0A1Y5SIB5_9RHOB</name>
<gene>
    <name evidence="2" type="ORF">ROA7023_01652</name>
</gene>
<dbReference type="PANTHER" id="PTHR33570">
    <property type="entry name" value="4-CARBOXYMUCONOLACTONE DECARBOXYLASE FAMILY PROTEIN"/>
    <property type="match status" value="1"/>
</dbReference>
<dbReference type="InterPro" id="IPR003779">
    <property type="entry name" value="CMD-like"/>
</dbReference>
<dbReference type="GO" id="GO:0051920">
    <property type="term" value="F:peroxiredoxin activity"/>
    <property type="evidence" value="ECO:0007669"/>
    <property type="project" value="InterPro"/>
</dbReference>
<evidence type="ECO:0000259" key="1">
    <source>
        <dbReference type="Pfam" id="PF02627"/>
    </source>
</evidence>
<dbReference type="AlphaFoldDB" id="A0A1Y5SIB5"/>
<dbReference type="OrthoDB" id="9801400at2"/>
<dbReference type="Proteomes" id="UP000193900">
    <property type="component" value="Unassembled WGS sequence"/>
</dbReference>
<protein>
    <submittedName>
        <fullName evidence="2">Carboxymuconolactone decarboxylase family protein</fullName>
    </submittedName>
</protein>
<sequence>MTDPKNPFEAMMKAGQDWAKALNPALESFTPKGFEQMWPTMPAEVMETFLGKTFNPEGLDAKTRLLLTLMGLTIMGAQAESQLRLTVRHAIQAGATKQEIAETIASAAMFGGVPAMTKAMELANEAMGQDKDEEQ</sequence>
<accession>A0A1Y5SIB5</accession>
<evidence type="ECO:0000313" key="3">
    <source>
        <dbReference type="Proteomes" id="UP000193900"/>
    </source>
</evidence>
<dbReference type="InterPro" id="IPR052512">
    <property type="entry name" value="4CMD/NDH-1_regulator"/>
</dbReference>
<keyword evidence="3" id="KW-1185">Reference proteome</keyword>
<dbReference type="Pfam" id="PF02627">
    <property type="entry name" value="CMD"/>
    <property type="match status" value="1"/>
</dbReference>
<organism evidence="2 3">
    <name type="scientific">Roseisalinus antarcticus</name>
    <dbReference type="NCBI Taxonomy" id="254357"/>
    <lineage>
        <taxon>Bacteria</taxon>
        <taxon>Pseudomonadati</taxon>
        <taxon>Pseudomonadota</taxon>
        <taxon>Alphaproteobacteria</taxon>
        <taxon>Rhodobacterales</taxon>
        <taxon>Roseobacteraceae</taxon>
        <taxon>Roseisalinus</taxon>
    </lineage>
</organism>
<dbReference type="Gene3D" id="1.20.1290.10">
    <property type="entry name" value="AhpD-like"/>
    <property type="match status" value="1"/>
</dbReference>
<feature type="domain" description="Carboxymuconolactone decarboxylase-like" evidence="1">
    <location>
        <begin position="44"/>
        <end position="125"/>
    </location>
</feature>
<dbReference type="RefSeq" id="WP_085878518.1">
    <property type="nucleotide sequence ID" value="NZ_FWFZ01000006.1"/>
</dbReference>